<keyword evidence="5" id="KW-1185">Reference proteome</keyword>
<protein>
    <submittedName>
        <fullName evidence="4">Gfo/Idh/MocA family oxidoreductase</fullName>
    </submittedName>
</protein>
<dbReference type="Gene3D" id="3.30.360.10">
    <property type="entry name" value="Dihydrodipicolinate Reductase, domain 2"/>
    <property type="match status" value="1"/>
</dbReference>
<dbReference type="InterPro" id="IPR000683">
    <property type="entry name" value="Gfo/Idh/MocA-like_OxRdtase_N"/>
</dbReference>
<evidence type="ECO:0000259" key="3">
    <source>
        <dbReference type="Pfam" id="PF22725"/>
    </source>
</evidence>
<dbReference type="AlphaFoldDB" id="A0A545SUJ9"/>
<accession>A0A545SUJ9</accession>
<feature type="domain" description="Gfo/Idh/MocA-like oxidoreductase N-terminal" evidence="2">
    <location>
        <begin position="4"/>
        <end position="117"/>
    </location>
</feature>
<dbReference type="SUPFAM" id="SSF55347">
    <property type="entry name" value="Glyceraldehyde-3-phosphate dehydrogenase-like, C-terminal domain"/>
    <property type="match status" value="1"/>
</dbReference>
<dbReference type="PANTHER" id="PTHR43818">
    <property type="entry name" value="BCDNA.GH03377"/>
    <property type="match status" value="1"/>
</dbReference>
<dbReference type="Pfam" id="PF22725">
    <property type="entry name" value="GFO_IDH_MocA_C3"/>
    <property type="match status" value="1"/>
</dbReference>
<dbReference type="PANTHER" id="PTHR43818:SF11">
    <property type="entry name" value="BCDNA.GH03377"/>
    <property type="match status" value="1"/>
</dbReference>
<dbReference type="OrthoDB" id="9776544at2"/>
<feature type="domain" description="GFO/IDH/MocA-like oxidoreductase" evidence="3">
    <location>
        <begin position="129"/>
        <end position="263"/>
    </location>
</feature>
<proteinExistence type="predicted"/>
<dbReference type="RefSeq" id="WP_142852380.1">
    <property type="nucleotide sequence ID" value="NZ_FXWW01000001.1"/>
</dbReference>
<comment type="caution">
    <text evidence="4">The sequence shown here is derived from an EMBL/GenBank/DDBJ whole genome shotgun (WGS) entry which is preliminary data.</text>
</comment>
<dbReference type="GO" id="GO:0016491">
    <property type="term" value="F:oxidoreductase activity"/>
    <property type="evidence" value="ECO:0007669"/>
    <property type="project" value="UniProtKB-KW"/>
</dbReference>
<name>A0A545SUJ9_9RHOB</name>
<sequence length="377" mass="40578">MATFGVGIIGCGNISASYLKFAPLFKGLEMRAVADINLDAATARAAEFGLRAETVEGLLASDDIDIVVNLTIPEAHYDLTRQILEAGKHAYSEKPLVLTLEQGKALRDLAASKGLRIGSAPDTFLGGAHQQARDVIDDGKIGRVIGGTCHVMSRGMEHWHPNPDFFFQPGAGPILDLGPYYITNLIQLIGPVKAVSAMTAASFPTRTISNGPRNGEEIPVDTPTNIHALLEFENGAIVTFGASWDVYAHTHPNMELYGTEGSMQVPDPNFFGGDIMMSEKDAGLARLPQQDHPFGIPNEGLDGDNPQANYRTAGLAEMVNAIYAGKQHRCNIDIAVHAIDVMVSILKAGEIRDWVEMTTTCERPAQLTTEDATALLK</sequence>
<evidence type="ECO:0000259" key="2">
    <source>
        <dbReference type="Pfam" id="PF01408"/>
    </source>
</evidence>
<dbReference type="EMBL" id="VICH01000004">
    <property type="protein sequence ID" value="TQV68627.1"/>
    <property type="molecule type" value="Genomic_DNA"/>
</dbReference>
<reference evidence="4 5" key="1">
    <citation type="submission" date="2019-06" db="EMBL/GenBank/DDBJ databases">
        <title>A novel species of marine bacteria.</title>
        <authorList>
            <person name="Wang Y."/>
        </authorList>
    </citation>
    <scope>NUCLEOTIDE SEQUENCE [LARGE SCALE GENOMIC DNA]</scope>
    <source>
        <strain evidence="4 5">MA1-10</strain>
    </source>
</reference>
<evidence type="ECO:0000256" key="1">
    <source>
        <dbReference type="ARBA" id="ARBA00023002"/>
    </source>
</evidence>
<dbReference type="SUPFAM" id="SSF51735">
    <property type="entry name" value="NAD(P)-binding Rossmann-fold domains"/>
    <property type="match status" value="1"/>
</dbReference>
<organism evidence="4 5">
    <name type="scientific">Aliiroseovarius halocynthiae</name>
    <dbReference type="NCBI Taxonomy" id="985055"/>
    <lineage>
        <taxon>Bacteria</taxon>
        <taxon>Pseudomonadati</taxon>
        <taxon>Pseudomonadota</taxon>
        <taxon>Alphaproteobacteria</taxon>
        <taxon>Rhodobacterales</taxon>
        <taxon>Paracoccaceae</taxon>
        <taxon>Aliiroseovarius</taxon>
    </lineage>
</organism>
<evidence type="ECO:0000313" key="4">
    <source>
        <dbReference type="EMBL" id="TQV68627.1"/>
    </source>
</evidence>
<keyword evidence="1" id="KW-0560">Oxidoreductase</keyword>
<dbReference type="InterPro" id="IPR055170">
    <property type="entry name" value="GFO_IDH_MocA-like_dom"/>
</dbReference>
<dbReference type="Pfam" id="PF01408">
    <property type="entry name" value="GFO_IDH_MocA"/>
    <property type="match status" value="1"/>
</dbReference>
<dbReference type="Proteomes" id="UP000315816">
    <property type="component" value="Unassembled WGS sequence"/>
</dbReference>
<dbReference type="GO" id="GO:0000166">
    <property type="term" value="F:nucleotide binding"/>
    <property type="evidence" value="ECO:0007669"/>
    <property type="project" value="InterPro"/>
</dbReference>
<dbReference type="InterPro" id="IPR036291">
    <property type="entry name" value="NAD(P)-bd_dom_sf"/>
</dbReference>
<dbReference type="InterPro" id="IPR050463">
    <property type="entry name" value="Gfo/Idh/MocA_oxidrdct_glycsds"/>
</dbReference>
<gene>
    <name evidence="4" type="ORF">FIL88_03335</name>
</gene>
<dbReference type="Gene3D" id="3.40.50.720">
    <property type="entry name" value="NAD(P)-binding Rossmann-like Domain"/>
    <property type="match status" value="1"/>
</dbReference>
<evidence type="ECO:0000313" key="5">
    <source>
        <dbReference type="Proteomes" id="UP000315816"/>
    </source>
</evidence>